<evidence type="ECO:0000256" key="1">
    <source>
        <dbReference type="SAM" id="SignalP"/>
    </source>
</evidence>
<gene>
    <name evidence="2" type="ORF">C4N9_02145</name>
</gene>
<sequence>MQHKTAFWAPAAFALAFAGASGAQGFEIETGLDVLQSPNTLIEGLHRLYIGRRISPTFSVGQSIYSGALGDAGGAFFWGFEGVATLPVSQRLSLSMSGFVGGGGGAAQVIGDGLMLRAGVALDYQLSPSWDVQAHAAWLSIDGAPIDGPTFGLGLRYRVGAGGMGFSTGGVPEFDAISVFATQTTSPSGTRTRPGPQQPDISMVGARFHVDTGPNTQLWFGGAGAARGAQGYMQIMGGARYIRPVGGLSFFAEGSAGFAGGGLVDTGAGLLLGAALGASMPITRTLDVELSVGATVAPDGDFSAATLTLGLMRHFNRDGMGGGAQRWAYTGGVQAQSAETGFFITPRPGTDYVLMQHSAFDYFLTDRVYATGSAMTALQGGVAGYALGMVGLGYEMPLSARWSVSVEGLLGAAGGGGVNTAGGIVAGLQADIDYRVGESWRISAGIGQLASLESGGMQPVTLSLGVKIPFTTHR</sequence>
<dbReference type="OrthoDB" id="7825928at2"/>
<feature type="chain" id="PRO_5015694906" evidence="1">
    <location>
        <begin position="24"/>
        <end position="474"/>
    </location>
</feature>
<dbReference type="AlphaFoldDB" id="A0A2U2CIV4"/>
<accession>A0A2U2CIV4</accession>
<dbReference type="Proteomes" id="UP000244940">
    <property type="component" value="Unassembled WGS sequence"/>
</dbReference>
<dbReference type="RefSeq" id="WP_109531626.1">
    <property type="nucleotide sequence ID" value="NZ_QEYD01000001.1"/>
</dbReference>
<evidence type="ECO:0000313" key="2">
    <source>
        <dbReference type="EMBL" id="PWE31825.1"/>
    </source>
</evidence>
<keyword evidence="3" id="KW-1185">Reference proteome</keyword>
<comment type="caution">
    <text evidence="2">The sequence shown here is derived from an EMBL/GenBank/DDBJ whole genome shotgun (WGS) entry which is preliminary data.</text>
</comment>
<dbReference type="EMBL" id="QEYD01000001">
    <property type="protein sequence ID" value="PWE31825.1"/>
    <property type="molecule type" value="Genomic_DNA"/>
</dbReference>
<protein>
    <submittedName>
        <fullName evidence="2">Uncharacterized protein</fullName>
    </submittedName>
</protein>
<dbReference type="GeneID" id="94363681"/>
<proteinExistence type="predicted"/>
<keyword evidence="1" id="KW-0732">Signal</keyword>
<evidence type="ECO:0000313" key="3">
    <source>
        <dbReference type="Proteomes" id="UP000244940"/>
    </source>
</evidence>
<feature type="signal peptide" evidence="1">
    <location>
        <begin position="1"/>
        <end position="23"/>
    </location>
</feature>
<reference evidence="2 3" key="1">
    <citation type="submission" date="2018-05" db="EMBL/GenBank/DDBJ databases">
        <title>Pararhodobacter marina sp. nov., isolated from deep-sea water of the Indian Ocean.</title>
        <authorList>
            <person name="Lai Q.Sr."/>
            <person name="Liu X."/>
            <person name="Shao Z."/>
        </authorList>
    </citation>
    <scope>NUCLEOTIDE SEQUENCE [LARGE SCALE GENOMIC DNA]</scope>
    <source>
        <strain evidence="2 3">CIC4N-9</strain>
    </source>
</reference>
<name>A0A2U2CIV4_9RHOB</name>
<organism evidence="2 3">
    <name type="scientific">Pararhodobacter marinus</name>
    <dbReference type="NCBI Taxonomy" id="2184063"/>
    <lineage>
        <taxon>Bacteria</taxon>
        <taxon>Pseudomonadati</taxon>
        <taxon>Pseudomonadota</taxon>
        <taxon>Alphaproteobacteria</taxon>
        <taxon>Rhodobacterales</taxon>
        <taxon>Paracoccaceae</taxon>
        <taxon>Pararhodobacter</taxon>
    </lineage>
</organism>